<comment type="caution">
    <text evidence="1">The sequence shown here is derived from an EMBL/GenBank/DDBJ whole genome shotgun (WGS) entry which is preliminary data.</text>
</comment>
<dbReference type="AlphaFoldDB" id="A0A9D1LG81"/>
<proteinExistence type="predicted"/>
<dbReference type="EMBL" id="DVMY01000081">
    <property type="protein sequence ID" value="HIU37616.1"/>
    <property type="molecule type" value="Genomic_DNA"/>
</dbReference>
<evidence type="ECO:0000313" key="1">
    <source>
        <dbReference type="EMBL" id="HIU37616.1"/>
    </source>
</evidence>
<dbReference type="Proteomes" id="UP000824083">
    <property type="component" value="Unassembled WGS sequence"/>
</dbReference>
<organism evidence="1 2">
    <name type="scientific">Candidatus Aphodousia faecigallinarum</name>
    <dbReference type="NCBI Taxonomy" id="2840677"/>
    <lineage>
        <taxon>Bacteria</taxon>
        <taxon>Pseudomonadati</taxon>
        <taxon>Pseudomonadota</taxon>
        <taxon>Betaproteobacteria</taxon>
        <taxon>Burkholderiales</taxon>
        <taxon>Sutterellaceae</taxon>
        <taxon>Sutterellaceae incertae sedis</taxon>
        <taxon>Candidatus Aphodousia</taxon>
    </lineage>
</organism>
<gene>
    <name evidence="1" type="ORF">IAC56_05020</name>
</gene>
<dbReference type="Pfam" id="PF24027">
    <property type="entry name" value="DUF7338"/>
    <property type="match status" value="1"/>
</dbReference>
<reference evidence="1" key="1">
    <citation type="submission" date="2020-10" db="EMBL/GenBank/DDBJ databases">
        <authorList>
            <person name="Gilroy R."/>
        </authorList>
    </citation>
    <scope>NUCLEOTIDE SEQUENCE</scope>
    <source>
        <strain evidence="1">7463</strain>
    </source>
</reference>
<protein>
    <submittedName>
        <fullName evidence="1">Uncharacterized protein</fullName>
    </submittedName>
</protein>
<name>A0A9D1LG81_9BURK</name>
<reference evidence="1" key="2">
    <citation type="journal article" date="2021" name="PeerJ">
        <title>Extensive microbial diversity within the chicken gut microbiome revealed by metagenomics and culture.</title>
        <authorList>
            <person name="Gilroy R."/>
            <person name="Ravi A."/>
            <person name="Getino M."/>
            <person name="Pursley I."/>
            <person name="Horton D.L."/>
            <person name="Alikhan N.F."/>
            <person name="Baker D."/>
            <person name="Gharbi K."/>
            <person name="Hall N."/>
            <person name="Watson M."/>
            <person name="Adriaenssens E.M."/>
            <person name="Foster-Nyarko E."/>
            <person name="Jarju S."/>
            <person name="Secka A."/>
            <person name="Antonio M."/>
            <person name="Oren A."/>
            <person name="Chaudhuri R.R."/>
            <person name="La Ragione R."/>
            <person name="Hildebrand F."/>
            <person name="Pallen M.J."/>
        </authorList>
    </citation>
    <scope>NUCLEOTIDE SEQUENCE</scope>
    <source>
        <strain evidence="1">7463</strain>
    </source>
</reference>
<evidence type="ECO:0000313" key="2">
    <source>
        <dbReference type="Proteomes" id="UP000824083"/>
    </source>
</evidence>
<accession>A0A9D1LG81</accession>
<dbReference type="InterPro" id="IPR055762">
    <property type="entry name" value="DUF7338"/>
</dbReference>
<sequence>MTWLVIKCFLLAPVSTFMAVFARLLCPVLPFFAEDDGYLPEWLWWFQTPFDTLDGDRGSWERHPGTDAWSKYKRRVCWLWRNAAYGFDMRVCGIKVNPDSDEIVYEGNPDIGDNSGISGKCKWFACREGELIAWQWYYVMHYEIFGIHKCVRIGFGWKIWSEEKLYDEPAQYWLYFNPIK</sequence>